<evidence type="ECO:0000313" key="3">
    <source>
        <dbReference type="EMBL" id="DAF95940.1"/>
    </source>
</evidence>
<feature type="domain" description="Anti-CBASS protein Acb1-like N-terminal" evidence="2">
    <location>
        <begin position="129"/>
        <end position="463"/>
    </location>
</feature>
<proteinExistence type="predicted"/>
<dbReference type="InterPro" id="IPR024459">
    <property type="entry name" value="Acb1-like_N"/>
</dbReference>
<evidence type="ECO:0000256" key="1">
    <source>
        <dbReference type="SAM" id="MobiDB-lite"/>
    </source>
</evidence>
<feature type="region of interest" description="Disordered" evidence="1">
    <location>
        <begin position="804"/>
        <end position="823"/>
    </location>
</feature>
<reference evidence="3" key="1">
    <citation type="journal article" date="2021" name="Proc. Natl. Acad. Sci. U.S.A.">
        <title>A Catalog of Tens of Thousands of Viruses from Human Metagenomes Reveals Hidden Associations with Chronic Diseases.</title>
        <authorList>
            <person name="Tisza M.J."/>
            <person name="Buck C.B."/>
        </authorList>
    </citation>
    <scope>NUCLEOTIDE SEQUENCE</scope>
    <source>
        <strain evidence="3">CtwVB15</strain>
    </source>
</reference>
<dbReference type="Pfam" id="PF06381">
    <property type="entry name" value="Phage_portal_3"/>
    <property type="match status" value="1"/>
</dbReference>
<feature type="region of interest" description="Disordered" evidence="1">
    <location>
        <begin position="687"/>
        <end position="718"/>
    </location>
</feature>
<name>A0A8S5UND7_9CAUD</name>
<accession>A0A8S5UND7</accession>
<feature type="compositionally biased region" description="Basic and acidic residues" evidence="1">
    <location>
        <begin position="564"/>
        <end position="597"/>
    </location>
</feature>
<organism evidence="3">
    <name type="scientific">Myoviridae sp. ctwVB15</name>
    <dbReference type="NCBI Taxonomy" id="2825208"/>
    <lineage>
        <taxon>Viruses</taxon>
        <taxon>Duplodnaviria</taxon>
        <taxon>Heunggongvirae</taxon>
        <taxon>Uroviricota</taxon>
        <taxon>Caudoviricetes</taxon>
    </lineage>
</organism>
<protein>
    <submittedName>
        <fullName evidence="3">Portal</fullName>
    </submittedName>
</protein>
<evidence type="ECO:0000259" key="2">
    <source>
        <dbReference type="Pfam" id="PF06381"/>
    </source>
</evidence>
<feature type="compositionally biased region" description="Basic and acidic residues" evidence="1">
    <location>
        <begin position="696"/>
        <end position="718"/>
    </location>
</feature>
<feature type="region of interest" description="Disordered" evidence="1">
    <location>
        <begin position="564"/>
        <end position="619"/>
    </location>
</feature>
<dbReference type="EMBL" id="BK016112">
    <property type="protein sequence ID" value="DAF95940.1"/>
    <property type="molecule type" value="Genomic_DNA"/>
</dbReference>
<sequence length="849" mass="96248">MKIFKRKKKEEKKPFVSWESVLMNDEAVSFDDAERFLAGVFKTPETNATIRLQGNADDYGMTTVRAYNDKQVVKNEAWGAFAVSAITSRARSSNQWINVPQSVNAGFSTAQLSYYLFQSVNYYDCMLQAQDPLMAKVLTILSETPFSKGGKIANKDKDEADKILDAAEKKKLTRKFVKAIRSMYAVGGCLLYLQTNDADLTEPLDLKSRNMNDITDFVHIDPINVTAISVNTSEPAKSDYMNPSVWYVVGLGAVHASRFLKFEANVPELLLKPLCMYFGTPLTNLIKQDIANSNLATQGLANLINRCRFLFLKTDDNSYQTGAIRDFRARLEVMSKMQDNHMFTPLKTTEDVLQQTTALTGFSETTEFLYEVVAAKTGIPLTELLGTTAKGMNATGEGDRRSWYDRVNSIRESVREQWETVLGIIAGQISDGAFQEIHYVFNLLETPTEAERAEINKANLEVAKALIEVGGNAENVFDWLRKDDNLQIDSVEFDAERFDESDFDAEMQPNGELTADAMGQIPSETATEGLKSQNIWIDNPDTFITMKKSKVPLKDGETKKEAVERFLSDKGRLKKTDKAPQEREAESDVKTKEKKDNPLSYENLIKGFDPSAYPDSWSDEEKRISYVDKRREEVRAQKDVEETQKRAGDYTVERTTAKAALLRKGDKTFWVQKRWLREDGTLTAAGQKAYEEAETDSEKQARQEKKKADRERGVERPAKADWESDKAYGYDLDLDFYNVEKNRRHRIFIPKSVIQPNGNIPTWILEKKIEEIKDKYAGMGGFYIDKHPFKGHSFGFIDLSHNDEEDANSENEKMKSSNSANDPIYSIDNYVLRVSTDNGETWADVGNDE</sequence>